<evidence type="ECO:0000313" key="3">
    <source>
        <dbReference type="Proteomes" id="UP000279259"/>
    </source>
</evidence>
<gene>
    <name evidence="2" type="ORF">EHS25_009440</name>
</gene>
<dbReference type="AlphaFoldDB" id="A0A427YJ92"/>
<evidence type="ECO:0000256" key="1">
    <source>
        <dbReference type="SAM" id="MobiDB-lite"/>
    </source>
</evidence>
<feature type="region of interest" description="Disordered" evidence="1">
    <location>
        <begin position="1"/>
        <end position="52"/>
    </location>
</feature>
<keyword evidence="3" id="KW-1185">Reference proteome</keyword>
<comment type="caution">
    <text evidence="2">The sequence shown here is derived from an EMBL/GenBank/DDBJ whole genome shotgun (WGS) entry which is preliminary data.</text>
</comment>
<name>A0A427YJ92_9TREE</name>
<proteinExistence type="predicted"/>
<evidence type="ECO:0000313" key="2">
    <source>
        <dbReference type="EMBL" id="RSH91141.1"/>
    </source>
</evidence>
<reference evidence="2 3" key="1">
    <citation type="submission" date="2018-11" db="EMBL/GenBank/DDBJ databases">
        <title>Genome sequence of Saitozyma podzolica DSM 27192.</title>
        <authorList>
            <person name="Aliyu H."/>
            <person name="Gorte O."/>
            <person name="Ochsenreither K."/>
        </authorList>
    </citation>
    <scope>NUCLEOTIDE SEQUENCE [LARGE SCALE GENOMIC DNA]</scope>
    <source>
        <strain evidence="2 3">DSM 27192</strain>
    </source>
</reference>
<organism evidence="2 3">
    <name type="scientific">Saitozyma podzolica</name>
    <dbReference type="NCBI Taxonomy" id="1890683"/>
    <lineage>
        <taxon>Eukaryota</taxon>
        <taxon>Fungi</taxon>
        <taxon>Dikarya</taxon>
        <taxon>Basidiomycota</taxon>
        <taxon>Agaricomycotina</taxon>
        <taxon>Tremellomycetes</taxon>
        <taxon>Tremellales</taxon>
        <taxon>Trimorphomycetaceae</taxon>
        <taxon>Saitozyma</taxon>
    </lineage>
</organism>
<accession>A0A427YJ92</accession>
<dbReference type="Proteomes" id="UP000279259">
    <property type="component" value="Unassembled WGS sequence"/>
</dbReference>
<dbReference type="EMBL" id="RSCD01000008">
    <property type="protein sequence ID" value="RSH91141.1"/>
    <property type="molecule type" value="Genomic_DNA"/>
</dbReference>
<sequence length="169" mass="18474">MKSDVPDSALSMDPTESTDPPPSPPPDPRRYQPYSPRPHLFDNLPPGKGPQASEVLTDMDYRRLRSKAFTAGLVPAILTAGAVSYFSPNIARALLPHPPASPGKLRTTSFILSLSGVMAWKTYTMLTSEISSARERVRHARLPRTAEGEVVLSMPERGDEQGPNTELTH</sequence>
<protein>
    <submittedName>
        <fullName evidence="2">Uncharacterized protein</fullName>
    </submittedName>
</protein>
<dbReference type="OrthoDB" id="10318307at2759"/>